<evidence type="ECO:0000313" key="2">
    <source>
        <dbReference type="EMBL" id="SSC13728.1"/>
    </source>
</evidence>
<reference evidence="2 3" key="1">
    <citation type="submission" date="2017-01" db="EMBL/GenBank/DDBJ databases">
        <authorList>
            <person name="Erauso G."/>
        </authorList>
    </citation>
    <scope>NUCLEOTIDE SEQUENCE [LARGE SCALE GENOMIC DNA]</scope>
    <source>
        <strain evidence="2">MESINF1</strain>
    </source>
</reference>
<accession>A0A7Z7LHU8</accession>
<dbReference type="EMBL" id="LS974202">
    <property type="protein sequence ID" value="SSC13728.1"/>
    <property type="molecule type" value="Genomic_DNA"/>
</dbReference>
<name>A0A7Z7LHU8_9BACT</name>
<evidence type="ECO:0008006" key="4">
    <source>
        <dbReference type="Google" id="ProtNLM"/>
    </source>
</evidence>
<organism evidence="2 3">
    <name type="scientific">Mesotoga infera</name>
    <dbReference type="NCBI Taxonomy" id="1236046"/>
    <lineage>
        <taxon>Bacteria</taxon>
        <taxon>Thermotogati</taxon>
        <taxon>Thermotogota</taxon>
        <taxon>Thermotogae</taxon>
        <taxon>Kosmotogales</taxon>
        <taxon>Kosmotogaceae</taxon>
        <taxon>Mesotoga</taxon>
    </lineage>
</organism>
<keyword evidence="3" id="KW-1185">Reference proteome</keyword>
<dbReference type="Proteomes" id="UP000250796">
    <property type="component" value="Chromosome MESINF"/>
</dbReference>
<keyword evidence="1" id="KW-1133">Transmembrane helix</keyword>
<sequence>MSLSLRAAICMVAIIAIWFVAIINFIVESFFTVPLAQFTKIVNPEETVIEFPLAFRRRWKTDIIYPPATVDVSGNRVFLKPGKYIVFYDDSYYWVSEDFVIVDHASMDEITSFPVVGGLNFVLVEGVYKAIDNNIDDFTGAVEGILAERRISRLVAYFDYRNNTLFLRRGITIKVLDWEKLSASKELLLQLENASDRSEYIFLSDGKLLRAR</sequence>
<feature type="transmembrane region" description="Helical" evidence="1">
    <location>
        <begin position="7"/>
        <end position="27"/>
    </location>
</feature>
<dbReference type="AlphaFoldDB" id="A0A7Z7LHU8"/>
<dbReference type="KEGG" id="minf:MESINF_2288"/>
<evidence type="ECO:0000256" key="1">
    <source>
        <dbReference type="SAM" id="Phobius"/>
    </source>
</evidence>
<dbReference type="Pfam" id="PF16235">
    <property type="entry name" value="DUF4894"/>
    <property type="match status" value="1"/>
</dbReference>
<protein>
    <recommendedName>
        <fullName evidence="4">DUF4894 domain-containing protein</fullName>
    </recommendedName>
</protein>
<keyword evidence="1" id="KW-0812">Transmembrane</keyword>
<evidence type="ECO:0000313" key="3">
    <source>
        <dbReference type="Proteomes" id="UP000250796"/>
    </source>
</evidence>
<proteinExistence type="predicted"/>
<keyword evidence="1" id="KW-0472">Membrane</keyword>
<gene>
    <name evidence="2" type="ORF">MESINF_2288</name>
</gene>
<dbReference type="InterPro" id="IPR032607">
    <property type="entry name" value="DUF4894"/>
</dbReference>